<dbReference type="RefSeq" id="YP_009873945.1">
    <property type="nucleotide sequence ID" value="NC_049340.1"/>
</dbReference>
<proteinExistence type="predicted"/>
<protein>
    <submittedName>
        <fullName evidence="2">Uncharacterized protein</fullName>
    </submittedName>
</protein>
<evidence type="ECO:0000256" key="1">
    <source>
        <dbReference type="SAM" id="Phobius"/>
    </source>
</evidence>
<feature type="transmembrane region" description="Helical" evidence="1">
    <location>
        <begin position="27"/>
        <end position="45"/>
    </location>
</feature>
<feature type="transmembrane region" description="Helical" evidence="1">
    <location>
        <begin position="51"/>
        <end position="69"/>
    </location>
</feature>
<feature type="transmembrane region" description="Helical" evidence="1">
    <location>
        <begin position="124"/>
        <end position="144"/>
    </location>
</feature>
<dbReference type="GeneID" id="55803066"/>
<sequence length="145" mass="17266">MRKFIIKNYYLDAYFRCGSIKKQFPRCVKLIVPTFCLLPFLELLIGYNSTFSIIAIALLAVVFSPLLYLSRFPVRWFEMDTLQKFQSYYKYVEKNGTSDTIDREYKEALSWVNKNLKNGTYYNAFWLFFYPILPFVVGFVYVALK</sequence>
<evidence type="ECO:0000313" key="3">
    <source>
        <dbReference type="Proteomes" id="UP000422648"/>
    </source>
</evidence>
<keyword evidence="1" id="KW-1133">Transmembrane helix</keyword>
<organism evidence="2 3">
    <name type="scientific">Tenacibaculum phage PTm1</name>
    <dbReference type="NCBI Taxonomy" id="2547425"/>
    <lineage>
        <taxon>Viruses</taxon>
        <taxon>Duplodnaviria</taxon>
        <taxon>Heunggongvirae</taxon>
        <taxon>Uroviricota</taxon>
        <taxon>Caudoviricetes</taxon>
        <taxon>Shirahamavirus</taxon>
        <taxon>Shirahamavirus PTm1</taxon>
    </lineage>
</organism>
<keyword evidence="1" id="KW-0472">Membrane</keyword>
<dbReference type="EMBL" id="AP019524">
    <property type="protein sequence ID" value="BBI90653.1"/>
    <property type="molecule type" value="Genomic_DNA"/>
</dbReference>
<dbReference type="KEGG" id="vg:55803066"/>
<reference evidence="2 3" key="1">
    <citation type="journal article" date="2019" name="Arch. Virol.">
        <title>A novel jumbo Tenacibaculum maritimum lytic phage with head-fiber-like appendages.</title>
        <authorList>
            <person name="Kawato Y."/>
            <person name="Istiqomah I."/>
            <person name="Gaafar A.Y."/>
            <person name="Hanaoka M."/>
            <person name="Ishimaru K."/>
            <person name="Yasuike M."/>
            <person name="Nishiki I."/>
            <person name="Nakamura Y."/>
            <person name="Fujiwara A."/>
            <person name="Nakai T."/>
        </authorList>
    </citation>
    <scope>NUCLEOTIDE SEQUENCE [LARGE SCALE GENOMIC DNA]</scope>
    <source>
        <strain evidence="2 3">PTm1</strain>
    </source>
</reference>
<evidence type="ECO:0000313" key="2">
    <source>
        <dbReference type="EMBL" id="BBI90653.1"/>
    </source>
</evidence>
<keyword evidence="1" id="KW-0812">Transmembrane</keyword>
<keyword evidence="3" id="KW-1185">Reference proteome</keyword>
<dbReference type="Proteomes" id="UP000422648">
    <property type="component" value="Segment"/>
</dbReference>
<accession>A0A5S9C165</accession>
<name>A0A5S9C165_9CAUD</name>